<feature type="region of interest" description="Disordered" evidence="1">
    <location>
        <begin position="135"/>
        <end position="206"/>
    </location>
</feature>
<organism evidence="2 3">
    <name type="scientific">Tigriopus californicus</name>
    <name type="common">Marine copepod</name>
    <dbReference type="NCBI Taxonomy" id="6832"/>
    <lineage>
        <taxon>Eukaryota</taxon>
        <taxon>Metazoa</taxon>
        <taxon>Ecdysozoa</taxon>
        <taxon>Arthropoda</taxon>
        <taxon>Crustacea</taxon>
        <taxon>Multicrustacea</taxon>
        <taxon>Hexanauplia</taxon>
        <taxon>Copepoda</taxon>
        <taxon>Harpacticoida</taxon>
        <taxon>Harpacticidae</taxon>
        <taxon>Tigriopus</taxon>
    </lineage>
</organism>
<evidence type="ECO:0000313" key="3">
    <source>
        <dbReference type="Proteomes" id="UP000318571"/>
    </source>
</evidence>
<proteinExistence type="predicted"/>
<dbReference type="EMBL" id="VCGU01000459">
    <property type="protein sequence ID" value="TRY61526.1"/>
    <property type="molecule type" value="Genomic_DNA"/>
</dbReference>
<keyword evidence="3" id="KW-1185">Reference proteome</keyword>
<feature type="compositionally biased region" description="Low complexity" evidence="1">
    <location>
        <begin position="175"/>
        <end position="197"/>
    </location>
</feature>
<name>A0A553N7W4_TIGCA</name>
<sequence>MVLKSTIAPPPESDLFEAMSNSQFSNRYYADQILCHPLQILPSGMFQSAKSQGNSGFHHSSNLMMGSSQKVDSVYVPESISPWRINAYPVQRNVPMKPASSSGLTCFSPPPPPPLSKYSAMTPKFTNNNLYQGTSSNSYTPCQPAQTPSFVSKTSSMPSSIDQRSMIAPSQLTVSSSTPTSPSPSASSTAATAASTALNVPTKDEEDFDSISEMTNANRFTIEYESIQEAEDNYKELVEREWKQSRGPQSGPSDSMMNGMIRELLNSTHEDDGSICESLSVATHFSNDEEISDLKTVNALCQR</sequence>
<reference evidence="2 3" key="1">
    <citation type="journal article" date="2018" name="Nat. Ecol. Evol.">
        <title>Genomic signatures of mitonuclear coevolution across populations of Tigriopus californicus.</title>
        <authorList>
            <person name="Barreto F.S."/>
            <person name="Watson E.T."/>
            <person name="Lima T.G."/>
            <person name="Willett C.S."/>
            <person name="Edmands S."/>
            <person name="Li W."/>
            <person name="Burton R.S."/>
        </authorList>
    </citation>
    <scope>NUCLEOTIDE SEQUENCE [LARGE SCALE GENOMIC DNA]</scope>
    <source>
        <strain evidence="2 3">San Diego</strain>
    </source>
</reference>
<protein>
    <submittedName>
        <fullName evidence="2">Uncharacterized protein</fullName>
    </submittedName>
</protein>
<evidence type="ECO:0000313" key="2">
    <source>
        <dbReference type="EMBL" id="TRY61526.1"/>
    </source>
</evidence>
<dbReference type="AlphaFoldDB" id="A0A553N7W4"/>
<evidence type="ECO:0000256" key="1">
    <source>
        <dbReference type="SAM" id="MobiDB-lite"/>
    </source>
</evidence>
<comment type="caution">
    <text evidence="2">The sequence shown here is derived from an EMBL/GenBank/DDBJ whole genome shotgun (WGS) entry which is preliminary data.</text>
</comment>
<gene>
    <name evidence="2" type="ORF">TCAL_13015</name>
</gene>
<dbReference type="Proteomes" id="UP000318571">
    <property type="component" value="Chromosome 8"/>
</dbReference>
<feature type="compositionally biased region" description="Polar residues" evidence="1">
    <location>
        <begin position="135"/>
        <end position="174"/>
    </location>
</feature>
<accession>A0A553N7W4</accession>